<name>A0ABW7XK93_9MICO</name>
<dbReference type="PANTHER" id="PTHR12788">
    <property type="entry name" value="PROTEIN-TYROSINE SULFOTRANSFERASE 2"/>
    <property type="match status" value="1"/>
</dbReference>
<dbReference type="GO" id="GO:0016740">
    <property type="term" value="F:transferase activity"/>
    <property type="evidence" value="ECO:0007669"/>
    <property type="project" value="UniProtKB-KW"/>
</dbReference>
<proteinExistence type="predicted"/>
<reference evidence="2 3" key="1">
    <citation type="submission" date="2024-10" db="EMBL/GenBank/DDBJ databases">
        <title>The Natural Products Discovery Center: Release of the First 8490 Sequenced Strains for Exploring Actinobacteria Biosynthetic Diversity.</title>
        <authorList>
            <person name="Kalkreuter E."/>
            <person name="Kautsar S.A."/>
            <person name="Yang D."/>
            <person name="Bader C.D."/>
            <person name="Teijaro C.N."/>
            <person name="Fluegel L."/>
            <person name="Davis C.M."/>
            <person name="Simpson J.R."/>
            <person name="Lauterbach L."/>
            <person name="Steele A.D."/>
            <person name="Gui C."/>
            <person name="Meng S."/>
            <person name="Li G."/>
            <person name="Viehrig K."/>
            <person name="Ye F."/>
            <person name="Su P."/>
            <person name="Kiefer A.F."/>
            <person name="Nichols A."/>
            <person name="Cepeda A.J."/>
            <person name="Yan W."/>
            <person name="Fan B."/>
            <person name="Jiang Y."/>
            <person name="Adhikari A."/>
            <person name="Zheng C.-J."/>
            <person name="Schuster L."/>
            <person name="Cowan T.M."/>
            <person name="Smanski M.J."/>
            <person name="Chevrette M.G."/>
            <person name="De Carvalho L.P.S."/>
            <person name="Shen B."/>
        </authorList>
    </citation>
    <scope>NUCLEOTIDE SEQUENCE [LARGE SCALE GENOMIC DNA]</scope>
    <source>
        <strain evidence="2 3">NPDC019481</strain>
    </source>
</reference>
<dbReference type="EC" id="2.8.2.-" evidence="2"/>
<dbReference type="InterPro" id="IPR026634">
    <property type="entry name" value="TPST-like"/>
</dbReference>
<dbReference type="InterPro" id="IPR027417">
    <property type="entry name" value="P-loop_NTPase"/>
</dbReference>
<evidence type="ECO:0000313" key="3">
    <source>
        <dbReference type="Proteomes" id="UP001611580"/>
    </source>
</evidence>
<dbReference type="Proteomes" id="UP001611580">
    <property type="component" value="Unassembled WGS sequence"/>
</dbReference>
<sequence>MSGTSTSGAPWNDHRLVFIGGLHRSGTALVARIIGSSPDASGLTGTGTSMDEGQHIQDAYPGALGNTSQWSFHPQAHLTEEDARRTPDAAERIWQSWSPYWDLDRTVLVEKSAPNLTKTRYLQELFPKARFVVVTRHPVVQALAVRKWATRTHGRFTYGFPRLVEHWVHAHDVFAQDALHIENLLVLRYEHLMREPVRELDRLARFLDLDLAEGGRIRALDTDRSSRYAELWETGGRGRLAGRVRHHLAHIGSRRGTPRGDLVRDVTDVALLPRYRSVVSEHLGERIRAHGYDLDVLDRAAPWAPAPVGPAPLGPTAGAR</sequence>
<keyword evidence="1 2" id="KW-0808">Transferase</keyword>
<dbReference type="Pfam" id="PF13469">
    <property type="entry name" value="Sulfotransfer_3"/>
    <property type="match status" value="1"/>
</dbReference>
<evidence type="ECO:0000313" key="2">
    <source>
        <dbReference type="EMBL" id="MFI2487942.1"/>
    </source>
</evidence>
<evidence type="ECO:0000256" key="1">
    <source>
        <dbReference type="ARBA" id="ARBA00022679"/>
    </source>
</evidence>
<dbReference type="SUPFAM" id="SSF52540">
    <property type="entry name" value="P-loop containing nucleoside triphosphate hydrolases"/>
    <property type="match status" value="1"/>
</dbReference>
<organism evidence="2 3">
    <name type="scientific">Promicromonospora kroppenstedtii</name>
    <dbReference type="NCBI Taxonomy" id="440482"/>
    <lineage>
        <taxon>Bacteria</taxon>
        <taxon>Bacillati</taxon>
        <taxon>Actinomycetota</taxon>
        <taxon>Actinomycetes</taxon>
        <taxon>Micrococcales</taxon>
        <taxon>Promicromonosporaceae</taxon>
        <taxon>Promicromonospora</taxon>
    </lineage>
</organism>
<comment type="caution">
    <text evidence="2">The sequence shown here is derived from an EMBL/GenBank/DDBJ whole genome shotgun (WGS) entry which is preliminary data.</text>
</comment>
<dbReference type="RefSeq" id="WP_397405057.1">
    <property type="nucleotide sequence ID" value="NZ_JBIRYI010000007.1"/>
</dbReference>
<dbReference type="Gene3D" id="3.40.50.300">
    <property type="entry name" value="P-loop containing nucleotide triphosphate hydrolases"/>
    <property type="match status" value="1"/>
</dbReference>
<accession>A0ABW7XK93</accession>
<keyword evidence="3" id="KW-1185">Reference proteome</keyword>
<dbReference type="EMBL" id="JBIRYI010000007">
    <property type="protein sequence ID" value="MFI2487942.1"/>
    <property type="molecule type" value="Genomic_DNA"/>
</dbReference>
<protein>
    <submittedName>
        <fullName evidence="2">Sulfotransferase family protein</fullName>
        <ecNumber evidence="2">2.8.2.-</ecNumber>
    </submittedName>
</protein>
<dbReference type="PANTHER" id="PTHR12788:SF10">
    <property type="entry name" value="PROTEIN-TYROSINE SULFOTRANSFERASE"/>
    <property type="match status" value="1"/>
</dbReference>
<gene>
    <name evidence="2" type="ORF">ACH47X_13585</name>
</gene>